<evidence type="ECO:0000313" key="3">
    <source>
        <dbReference type="EMBL" id="CAI9957769.1"/>
    </source>
</evidence>
<evidence type="ECO:0000313" key="5">
    <source>
        <dbReference type="Proteomes" id="UP001642409"/>
    </source>
</evidence>
<dbReference type="Pfam" id="PF12799">
    <property type="entry name" value="LRR_4"/>
    <property type="match status" value="1"/>
</dbReference>
<dbReference type="PANTHER" id="PTHR46652">
    <property type="entry name" value="LEUCINE-RICH REPEAT AND IQ DOMAIN-CONTAINING PROTEIN 1-RELATED"/>
    <property type="match status" value="1"/>
</dbReference>
<dbReference type="PANTHER" id="PTHR46652:SF3">
    <property type="entry name" value="LEUCINE-RICH REPEAT-CONTAINING PROTEIN 9"/>
    <property type="match status" value="1"/>
</dbReference>
<evidence type="ECO:0000256" key="2">
    <source>
        <dbReference type="ARBA" id="ARBA00022737"/>
    </source>
</evidence>
<dbReference type="EMBL" id="CAXDID020000759">
    <property type="protein sequence ID" value="CAL6113201.1"/>
    <property type="molecule type" value="Genomic_DNA"/>
</dbReference>
<reference evidence="3" key="1">
    <citation type="submission" date="2023-06" db="EMBL/GenBank/DDBJ databases">
        <authorList>
            <person name="Kurt Z."/>
        </authorList>
    </citation>
    <scope>NUCLEOTIDE SEQUENCE</scope>
</reference>
<dbReference type="InterPro" id="IPR032675">
    <property type="entry name" value="LRR_dom_sf"/>
</dbReference>
<gene>
    <name evidence="3" type="ORF">HINF_LOCUS45414</name>
    <name evidence="4" type="ORF">HINF_LOCUS77396</name>
</gene>
<reference evidence="4 5" key="2">
    <citation type="submission" date="2024-07" db="EMBL/GenBank/DDBJ databases">
        <authorList>
            <person name="Akdeniz Z."/>
        </authorList>
    </citation>
    <scope>NUCLEOTIDE SEQUENCE [LARGE SCALE GENOMIC DNA]</scope>
</reference>
<dbReference type="EMBL" id="CATOUU010000893">
    <property type="protein sequence ID" value="CAI9957769.1"/>
    <property type="molecule type" value="Genomic_DNA"/>
</dbReference>
<dbReference type="Proteomes" id="UP001642409">
    <property type="component" value="Unassembled WGS sequence"/>
</dbReference>
<keyword evidence="1" id="KW-0433">Leucine-rich repeat</keyword>
<organism evidence="3">
    <name type="scientific">Hexamita inflata</name>
    <dbReference type="NCBI Taxonomy" id="28002"/>
    <lineage>
        <taxon>Eukaryota</taxon>
        <taxon>Metamonada</taxon>
        <taxon>Diplomonadida</taxon>
        <taxon>Hexamitidae</taxon>
        <taxon>Hexamitinae</taxon>
        <taxon>Hexamita</taxon>
    </lineage>
</organism>
<protein>
    <submittedName>
        <fullName evidence="3">T9SS type A sorting domain-containing protein</fullName>
    </submittedName>
    <submittedName>
        <fullName evidence="4">T9SS_type A sorting domain-containing protein</fullName>
    </submittedName>
</protein>
<dbReference type="PROSITE" id="PS51450">
    <property type="entry name" value="LRR"/>
    <property type="match status" value="6"/>
</dbReference>
<dbReference type="Gene3D" id="3.80.10.10">
    <property type="entry name" value="Ribonuclease Inhibitor"/>
    <property type="match status" value="1"/>
</dbReference>
<dbReference type="InterPro" id="IPR050836">
    <property type="entry name" value="SDS22/Internalin_LRR"/>
</dbReference>
<dbReference type="InterPro" id="IPR025875">
    <property type="entry name" value="Leu-rich_rpt_4"/>
</dbReference>
<proteinExistence type="predicted"/>
<keyword evidence="2" id="KW-0677">Repeat</keyword>
<comment type="caution">
    <text evidence="3">The sequence shown here is derived from an EMBL/GenBank/DDBJ whole genome shotgun (WGS) entry which is preliminary data.</text>
</comment>
<dbReference type="AlphaFoldDB" id="A0AA86QR98"/>
<keyword evidence="5" id="KW-1185">Reference proteome</keyword>
<name>A0AA86QR98_9EUKA</name>
<accession>A0AA86QR98</accession>
<sequence length="236" mass="27284">MQNDINQNPNYDQIMIARYKDSVKYDARTSYSLSIQNDDDLTSLGFVNQLNLRSLDIMGCKNINFSQACDLKTLKIEGCGLTSIEGIQKFQSVENLHLSDNLISDLEPMRSLKDLMSLNLKNNKASNIEPLQDLTNIIFLQLENNGITDISPLRFMQRLGITWLTNNKISDLEPLKDLDSLERVVLRNNLIESLEPLRELNLIFLNVENNYIRDISPIQNHQNFSRFMVKYQIVRE</sequence>
<dbReference type="InterPro" id="IPR001611">
    <property type="entry name" value="Leu-rich_rpt"/>
</dbReference>
<evidence type="ECO:0000256" key="1">
    <source>
        <dbReference type="ARBA" id="ARBA00022614"/>
    </source>
</evidence>
<evidence type="ECO:0000313" key="4">
    <source>
        <dbReference type="EMBL" id="CAL6113201.1"/>
    </source>
</evidence>
<dbReference type="SUPFAM" id="SSF52058">
    <property type="entry name" value="L domain-like"/>
    <property type="match status" value="1"/>
</dbReference>